<gene>
    <name evidence="10" type="primary">alkK</name>
    <name evidence="10" type="ORF">MPL3356_90110</name>
</gene>
<keyword evidence="3" id="KW-0276">Fatty acid metabolism</keyword>
<dbReference type="InterPro" id="IPR045851">
    <property type="entry name" value="AMP-bd_C_sf"/>
</dbReference>
<evidence type="ECO:0000256" key="1">
    <source>
        <dbReference type="ARBA" id="ARBA00006432"/>
    </source>
</evidence>
<evidence type="ECO:0000256" key="5">
    <source>
        <dbReference type="ARBA" id="ARBA00051915"/>
    </source>
</evidence>
<evidence type="ECO:0000259" key="9">
    <source>
        <dbReference type="Pfam" id="PF13193"/>
    </source>
</evidence>
<dbReference type="NCBIfam" id="NF004837">
    <property type="entry name" value="PRK06187.1"/>
    <property type="match status" value="1"/>
</dbReference>
<dbReference type="InterPro" id="IPR042099">
    <property type="entry name" value="ANL_N_sf"/>
</dbReference>
<dbReference type="InterPro" id="IPR020845">
    <property type="entry name" value="AMP-binding_CS"/>
</dbReference>
<dbReference type="EC" id="6.2.1.44" evidence="6"/>
<evidence type="ECO:0000313" key="11">
    <source>
        <dbReference type="Proteomes" id="UP000045285"/>
    </source>
</evidence>
<feature type="domain" description="AMP-dependent synthetase/ligase" evidence="8">
    <location>
        <begin position="19"/>
        <end position="400"/>
    </location>
</feature>
<keyword evidence="11" id="KW-1185">Reference proteome</keyword>
<dbReference type="PROSITE" id="PS00455">
    <property type="entry name" value="AMP_BINDING"/>
    <property type="match status" value="1"/>
</dbReference>
<name>A0A090EF70_MESPL</name>
<sequence length="542" mass="59430">MLGLMQEWPLLCHKLIDHAERQHGSREVVSRSIEGPIVRTTFAEIHHRALKVAQRLERDGFGLGDRIATLAWNTARHIEAWYGIMGIGAIYHTLNPRLFPEQIAWIMNNAEDKAIFVDLTFVPLLEKIAGAVRSLRRVIVLTDRAHMPQTSLANAVAYEEWLAEADGAFAWKVFDENTAAGMCYTSGTTGDPKGVLYSHRSNVLHAMMAAMPDAMGLSTRDVALPVVPMFHANAWGLGQSGPMIGAKLVMPGCKMDGASIYELLDTEKVTFSAAVPTVWMMLLQYLEETGKKLPYLKKVVIGGASCPRAITAKFQDDYDVQVVHAWGMTEMSPLGTLCTLKPQYEALTGEARLDVQGKQGFPPFGVEMKVTDDDNNALPWDGKTFGHLKVRGPAVARAYYGGAGAEQFDADGWFDTGDVAHIDASGYMQITDRAKDVIKSGGEWISTIDLENLAVGHPDVAEAAAIGIPHSKWGERPLLVVVSKPGRAPSKGDILTFMSGKVAKWWMPDDVAFVGEIPHTATGKIQKTSLRAQFKDYRLPTD</sequence>
<dbReference type="NCBIfam" id="NF004674">
    <property type="entry name" value="PRK06018.1"/>
    <property type="match status" value="1"/>
</dbReference>
<dbReference type="PANTHER" id="PTHR43859:SF4">
    <property type="entry name" value="BUTANOATE--COA LIGASE AAE1-RELATED"/>
    <property type="match status" value="1"/>
</dbReference>
<dbReference type="SUPFAM" id="SSF56801">
    <property type="entry name" value="Acetyl-CoA synthetase-like"/>
    <property type="match status" value="1"/>
</dbReference>
<dbReference type="InterPro" id="IPR025110">
    <property type="entry name" value="AMP-bd_C"/>
</dbReference>
<dbReference type="STRING" id="69974.MPLDJ20_80218"/>
<dbReference type="Pfam" id="PF00501">
    <property type="entry name" value="AMP-binding"/>
    <property type="match status" value="1"/>
</dbReference>
<reference evidence="11" key="1">
    <citation type="submission" date="2014-08" db="EMBL/GenBank/DDBJ databases">
        <authorList>
            <person name="Moulin L."/>
        </authorList>
    </citation>
    <scope>NUCLEOTIDE SEQUENCE [LARGE SCALE GENOMIC DNA]</scope>
</reference>
<dbReference type="GO" id="GO:0006631">
    <property type="term" value="P:fatty acid metabolic process"/>
    <property type="evidence" value="ECO:0007669"/>
    <property type="project" value="UniProtKB-KW"/>
</dbReference>
<feature type="domain" description="AMP-binding enzyme C-terminal" evidence="9">
    <location>
        <begin position="450"/>
        <end position="524"/>
    </location>
</feature>
<dbReference type="Pfam" id="PF13193">
    <property type="entry name" value="AMP-binding_C"/>
    <property type="match status" value="1"/>
</dbReference>
<dbReference type="Proteomes" id="UP000045285">
    <property type="component" value="Unassembled WGS sequence"/>
</dbReference>
<keyword evidence="2 10" id="KW-0436">Ligase</keyword>
<evidence type="ECO:0000313" key="10">
    <source>
        <dbReference type="EMBL" id="CDX28958.1"/>
    </source>
</evidence>
<dbReference type="Gene3D" id="3.40.50.12780">
    <property type="entry name" value="N-terminal domain of ligase-like"/>
    <property type="match status" value="1"/>
</dbReference>
<dbReference type="CDD" id="cd12119">
    <property type="entry name" value="ttLC_FACS_AlkK_like"/>
    <property type="match status" value="1"/>
</dbReference>
<evidence type="ECO:0000256" key="7">
    <source>
        <dbReference type="ARBA" id="ARBA00067668"/>
    </source>
</evidence>
<dbReference type="PANTHER" id="PTHR43859">
    <property type="entry name" value="ACYL-ACTIVATING ENZYME"/>
    <property type="match status" value="1"/>
</dbReference>
<evidence type="ECO:0000256" key="3">
    <source>
        <dbReference type="ARBA" id="ARBA00022832"/>
    </source>
</evidence>
<evidence type="ECO:0000256" key="2">
    <source>
        <dbReference type="ARBA" id="ARBA00022598"/>
    </source>
</evidence>
<proteinExistence type="inferred from homology"/>
<comment type="catalytic activity">
    <reaction evidence="5">
        <text>3-(methylsulfanyl)propanoate + ATP + CoA = 3-(methylsulfanyl)propanoyl-CoA + AMP + diphosphate</text>
        <dbReference type="Rhea" id="RHEA:43052"/>
        <dbReference type="ChEBI" id="CHEBI:30616"/>
        <dbReference type="ChEBI" id="CHEBI:33019"/>
        <dbReference type="ChEBI" id="CHEBI:49016"/>
        <dbReference type="ChEBI" id="CHEBI:57287"/>
        <dbReference type="ChEBI" id="CHEBI:82815"/>
        <dbReference type="ChEBI" id="CHEBI:456215"/>
        <dbReference type="EC" id="6.2.1.44"/>
    </reaction>
    <physiologicalReaction direction="left-to-right" evidence="5">
        <dbReference type="Rhea" id="RHEA:43053"/>
    </physiologicalReaction>
</comment>
<dbReference type="InterPro" id="IPR000873">
    <property type="entry name" value="AMP-dep_synth/lig_dom"/>
</dbReference>
<organism evidence="10 11">
    <name type="scientific">Mesorhizobium plurifarium</name>
    <dbReference type="NCBI Taxonomy" id="69974"/>
    <lineage>
        <taxon>Bacteria</taxon>
        <taxon>Pseudomonadati</taxon>
        <taxon>Pseudomonadota</taxon>
        <taxon>Alphaproteobacteria</taxon>
        <taxon>Hyphomicrobiales</taxon>
        <taxon>Phyllobacteriaceae</taxon>
        <taxon>Mesorhizobium</taxon>
    </lineage>
</organism>
<dbReference type="EMBL" id="CCMZ01000076">
    <property type="protein sequence ID" value="CDX28958.1"/>
    <property type="molecule type" value="Genomic_DNA"/>
</dbReference>
<evidence type="ECO:0000256" key="6">
    <source>
        <dbReference type="ARBA" id="ARBA00066616"/>
    </source>
</evidence>
<evidence type="ECO:0000256" key="4">
    <source>
        <dbReference type="ARBA" id="ARBA00023098"/>
    </source>
</evidence>
<evidence type="ECO:0000259" key="8">
    <source>
        <dbReference type="Pfam" id="PF00501"/>
    </source>
</evidence>
<protein>
    <recommendedName>
        <fullName evidence="7">3-methylmercaptopropionyl-CoA ligase</fullName>
        <ecNumber evidence="6">6.2.1.44</ecNumber>
    </recommendedName>
</protein>
<dbReference type="AlphaFoldDB" id="A0A090EF70"/>
<dbReference type="Gene3D" id="3.30.300.30">
    <property type="match status" value="1"/>
</dbReference>
<dbReference type="FunFam" id="3.30.300.30:FF:000008">
    <property type="entry name" value="2,3-dihydroxybenzoate-AMP ligase"/>
    <property type="match status" value="1"/>
</dbReference>
<comment type="similarity">
    <text evidence="1">Belongs to the ATP-dependent AMP-binding enzyme family.</text>
</comment>
<keyword evidence="4" id="KW-0443">Lipid metabolism</keyword>
<dbReference type="GO" id="GO:0016874">
    <property type="term" value="F:ligase activity"/>
    <property type="evidence" value="ECO:0007669"/>
    <property type="project" value="UniProtKB-KW"/>
</dbReference>
<accession>A0A090EF70</accession>